<protein>
    <submittedName>
        <fullName evidence="2">Uncharacterized protein</fullName>
    </submittedName>
</protein>
<sequence>EVLPPAAPPPRGRPLYLPGRHRHRHDNAAGSDLDGDKIGVAAMSGKCEAAPGVADLQGKPSVDVKKSPPGVAVKRGSGGGASPVPGQVHGGVDDVARAAGAAAGANGWSCGVIGMEAMETVVCERPLEGPQDVPMGDTDEAYFQAIYDAEMAAQANTVETAEAEAEVAEGGIEEEEEEEGEQQEKDGEEALGLEEQEHEEEVEEEEEGNVDDEDYIGVFRSMDEHRPLQRHLYGLLAAVPSGAANGSGGGGGPAAAANGVGAAGVTAERGGGACGGALSTAGCSQVIPSFAFSRRLTAPRLYWGAQYQAQVPPPPPFGSAAAAAAQRRRPPSAAALARM</sequence>
<feature type="region of interest" description="Disordered" evidence="1">
    <location>
        <begin position="52"/>
        <end position="86"/>
    </location>
</feature>
<feature type="non-terminal residue" evidence="2">
    <location>
        <position position="339"/>
    </location>
</feature>
<evidence type="ECO:0000313" key="3">
    <source>
        <dbReference type="Proteomes" id="UP000747399"/>
    </source>
</evidence>
<accession>A0A8J4FAL9</accession>
<feature type="compositionally biased region" description="Pro residues" evidence="1">
    <location>
        <begin position="1"/>
        <end position="12"/>
    </location>
</feature>
<feature type="compositionally biased region" description="Low complexity" evidence="1">
    <location>
        <begin position="318"/>
        <end position="339"/>
    </location>
</feature>
<dbReference type="AlphaFoldDB" id="A0A8J4FAL9"/>
<gene>
    <name evidence="2" type="ORF">Vafri_20427</name>
</gene>
<feature type="region of interest" description="Disordered" evidence="1">
    <location>
        <begin position="167"/>
        <end position="212"/>
    </location>
</feature>
<feature type="non-terminal residue" evidence="2">
    <location>
        <position position="1"/>
    </location>
</feature>
<dbReference type="Proteomes" id="UP000747399">
    <property type="component" value="Unassembled WGS sequence"/>
</dbReference>
<dbReference type="EMBL" id="BNCO01000092">
    <property type="protein sequence ID" value="GIL66915.1"/>
    <property type="molecule type" value="Genomic_DNA"/>
</dbReference>
<feature type="region of interest" description="Disordered" evidence="1">
    <location>
        <begin position="1"/>
        <end position="36"/>
    </location>
</feature>
<proteinExistence type="predicted"/>
<keyword evidence="3" id="KW-1185">Reference proteome</keyword>
<feature type="region of interest" description="Disordered" evidence="1">
    <location>
        <begin position="312"/>
        <end position="339"/>
    </location>
</feature>
<reference evidence="2" key="1">
    <citation type="journal article" date="2021" name="Proc. Natl. Acad. Sci. U.S.A.">
        <title>Three genomes in the algal genus Volvox reveal the fate of a haploid sex-determining region after a transition to homothallism.</title>
        <authorList>
            <person name="Yamamoto K."/>
            <person name="Hamaji T."/>
            <person name="Kawai-Toyooka H."/>
            <person name="Matsuzaki R."/>
            <person name="Takahashi F."/>
            <person name="Nishimura Y."/>
            <person name="Kawachi M."/>
            <person name="Noguchi H."/>
            <person name="Minakuchi Y."/>
            <person name="Umen J.G."/>
            <person name="Toyoda A."/>
            <person name="Nozaki H."/>
        </authorList>
    </citation>
    <scope>NUCLEOTIDE SEQUENCE</scope>
    <source>
        <strain evidence="2">NIES-3780</strain>
    </source>
</reference>
<evidence type="ECO:0000313" key="2">
    <source>
        <dbReference type="EMBL" id="GIL66915.1"/>
    </source>
</evidence>
<evidence type="ECO:0000256" key="1">
    <source>
        <dbReference type="SAM" id="MobiDB-lite"/>
    </source>
</evidence>
<name>A0A8J4FAL9_9CHLO</name>
<organism evidence="2 3">
    <name type="scientific">Volvox africanus</name>
    <dbReference type="NCBI Taxonomy" id="51714"/>
    <lineage>
        <taxon>Eukaryota</taxon>
        <taxon>Viridiplantae</taxon>
        <taxon>Chlorophyta</taxon>
        <taxon>core chlorophytes</taxon>
        <taxon>Chlorophyceae</taxon>
        <taxon>CS clade</taxon>
        <taxon>Chlamydomonadales</taxon>
        <taxon>Volvocaceae</taxon>
        <taxon>Volvox</taxon>
    </lineage>
</organism>
<comment type="caution">
    <text evidence="2">The sequence shown here is derived from an EMBL/GenBank/DDBJ whole genome shotgun (WGS) entry which is preliminary data.</text>
</comment>